<dbReference type="InterPro" id="IPR009004">
    <property type="entry name" value="Transposase_Mu_C"/>
</dbReference>
<dbReference type="EMBL" id="CP018866">
    <property type="protein sequence ID" value="AST94428.1"/>
    <property type="molecule type" value="Genomic_DNA"/>
</dbReference>
<organism evidence="2 3">
    <name type="scientific">Sutcliffiella cohnii</name>
    <dbReference type="NCBI Taxonomy" id="33932"/>
    <lineage>
        <taxon>Bacteria</taxon>
        <taxon>Bacillati</taxon>
        <taxon>Bacillota</taxon>
        <taxon>Bacilli</taxon>
        <taxon>Bacillales</taxon>
        <taxon>Bacillaceae</taxon>
        <taxon>Sutcliffiella</taxon>
    </lineage>
</organism>
<dbReference type="Pfam" id="PF09299">
    <property type="entry name" value="Mu-transpos_C"/>
    <property type="match status" value="1"/>
</dbReference>
<accession>A0A223KYJ5</accession>
<dbReference type="Proteomes" id="UP000215224">
    <property type="component" value="Chromosome"/>
</dbReference>
<dbReference type="KEGG" id="bcoh:BC6307_19185"/>
<evidence type="ECO:0000259" key="1">
    <source>
        <dbReference type="Pfam" id="PF09299"/>
    </source>
</evidence>
<dbReference type="AlphaFoldDB" id="A0A223KYJ5"/>
<evidence type="ECO:0000313" key="3">
    <source>
        <dbReference type="Proteomes" id="UP000215224"/>
    </source>
</evidence>
<protein>
    <recommendedName>
        <fullName evidence="1">Transposase-like Mu C-terminal domain-containing protein</fullName>
    </recommendedName>
</protein>
<feature type="domain" description="Transposase-like Mu C-terminal" evidence="1">
    <location>
        <begin position="6"/>
        <end position="29"/>
    </location>
</feature>
<proteinExistence type="predicted"/>
<keyword evidence="3" id="KW-1185">Reference proteome</keyword>
<sequence length="29" mass="3550">MYVGKYYWSEQLETLVKQQVPVKYDPEDI</sequence>
<dbReference type="SUPFAM" id="SSF50610">
    <property type="entry name" value="mu transposase, C-terminal domain"/>
    <property type="match status" value="1"/>
</dbReference>
<name>A0A223KYJ5_9BACI</name>
<dbReference type="Gene3D" id="2.30.30.130">
    <property type="entry name" value="Transposase, Mu, C-terminal"/>
    <property type="match status" value="1"/>
</dbReference>
<dbReference type="RefSeq" id="WP_084380536.1">
    <property type="nucleotide sequence ID" value="NZ_CP018866.1"/>
</dbReference>
<reference evidence="2 3" key="1">
    <citation type="submission" date="2016-12" db="EMBL/GenBank/DDBJ databases">
        <title>The whole genome sequencing and assembly of Bacillus cohnii DSM 6307T strain.</title>
        <authorList>
            <person name="Lee Y.-J."/>
            <person name="Yi H."/>
            <person name="Bahn Y.-S."/>
            <person name="Kim J.F."/>
            <person name="Lee D.-W."/>
        </authorList>
    </citation>
    <scope>NUCLEOTIDE SEQUENCE [LARGE SCALE GENOMIC DNA]</scope>
    <source>
        <strain evidence="2 3">DSM 6307</strain>
    </source>
</reference>
<dbReference type="InterPro" id="IPR015378">
    <property type="entry name" value="Transposase-like_Mu_C"/>
</dbReference>
<evidence type="ECO:0000313" key="2">
    <source>
        <dbReference type="EMBL" id="AST94428.1"/>
    </source>
</evidence>
<gene>
    <name evidence="2" type="ORF">BC6307_19185</name>
</gene>